<feature type="chain" id="PRO_5013301480" description="Ig-like domain-containing protein" evidence="1">
    <location>
        <begin position="23"/>
        <end position="484"/>
    </location>
</feature>
<dbReference type="AlphaFoldDB" id="A0A210PZA7"/>
<evidence type="ECO:0000313" key="2">
    <source>
        <dbReference type="EMBL" id="OWF41814.1"/>
    </source>
</evidence>
<protein>
    <recommendedName>
        <fullName evidence="4">Ig-like domain-containing protein</fullName>
    </recommendedName>
</protein>
<accession>A0A210PZA7</accession>
<evidence type="ECO:0008006" key="4">
    <source>
        <dbReference type="Google" id="ProtNLM"/>
    </source>
</evidence>
<reference evidence="2 3" key="1">
    <citation type="journal article" date="2017" name="Nat. Ecol. Evol.">
        <title>Scallop genome provides insights into evolution of bilaterian karyotype and development.</title>
        <authorList>
            <person name="Wang S."/>
            <person name="Zhang J."/>
            <person name="Jiao W."/>
            <person name="Li J."/>
            <person name="Xun X."/>
            <person name="Sun Y."/>
            <person name="Guo X."/>
            <person name="Huan P."/>
            <person name="Dong B."/>
            <person name="Zhang L."/>
            <person name="Hu X."/>
            <person name="Sun X."/>
            <person name="Wang J."/>
            <person name="Zhao C."/>
            <person name="Wang Y."/>
            <person name="Wang D."/>
            <person name="Huang X."/>
            <person name="Wang R."/>
            <person name="Lv J."/>
            <person name="Li Y."/>
            <person name="Zhang Z."/>
            <person name="Liu B."/>
            <person name="Lu W."/>
            <person name="Hui Y."/>
            <person name="Liang J."/>
            <person name="Zhou Z."/>
            <person name="Hou R."/>
            <person name="Li X."/>
            <person name="Liu Y."/>
            <person name="Li H."/>
            <person name="Ning X."/>
            <person name="Lin Y."/>
            <person name="Zhao L."/>
            <person name="Xing Q."/>
            <person name="Dou J."/>
            <person name="Li Y."/>
            <person name="Mao J."/>
            <person name="Guo H."/>
            <person name="Dou H."/>
            <person name="Li T."/>
            <person name="Mu C."/>
            <person name="Jiang W."/>
            <person name="Fu Q."/>
            <person name="Fu X."/>
            <person name="Miao Y."/>
            <person name="Liu J."/>
            <person name="Yu Q."/>
            <person name="Li R."/>
            <person name="Liao H."/>
            <person name="Li X."/>
            <person name="Kong Y."/>
            <person name="Jiang Z."/>
            <person name="Chourrout D."/>
            <person name="Li R."/>
            <person name="Bao Z."/>
        </authorList>
    </citation>
    <scope>NUCLEOTIDE SEQUENCE [LARGE SCALE GENOMIC DNA]</scope>
    <source>
        <strain evidence="2 3">PY_sf001</strain>
    </source>
</reference>
<sequence length="484" mass="53797">MGESVLVPALLFLALAVTQNLAQRKTEPCPDNKQRCPDTGNCQYTCEKALKVNISAALVVKDLISAETPVEFTIQDLLKEVQSVNVRQGAMVKVVCPTDSTIVKQVTKGRNTSRLTKDKVISMGDTIKLSVEANRSRDLPSLYRCLVTTKPDTTIDPVVHFGLIAAILPPLAKTDVILKNITLTRDETLSRVPLSALIQLRRPGFDIDVGAFAVRAEEQSKGIKQIEESPAVALLLKKLRDTLTEHKDVTKNVELLIPKNPGSFNLTFRDADKSFRSLTGAKINIGAMQKTWIYIDKPISAPIGLTTLTVTTFSKFVRIPKGLAIGIEVTKNNFPPFLKERRAMEPKLLSSTTNSLEFQCGKHVLDLFDDKNTHDTLSCVILFATSASKGTWKYQENSDEWKNVPVRRLANTNDTISLEAVVISEHGKFKFLLDSSTQEMDFKVAVRYTSIFFLATDGTNLQNPEQFPYKLNLTLKKCENDPKV</sequence>
<gene>
    <name evidence="2" type="ORF">KP79_PYT14041</name>
</gene>
<name>A0A210PZA7_MIZYE</name>
<keyword evidence="3" id="KW-1185">Reference proteome</keyword>
<comment type="caution">
    <text evidence="2">The sequence shown here is derived from an EMBL/GenBank/DDBJ whole genome shotgun (WGS) entry which is preliminary data.</text>
</comment>
<dbReference type="OrthoDB" id="6108243at2759"/>
<organism evidence="2 3">
    <name type="scientific">Mizuhopecten yessoensis</name>
    <name type="common">Japanese scallop</name>
    <name type="synonym">Patinopecten yessoensis</name>
    <dbReference type="NCBI Taxonomy" id="6573"/>
    <lineage>
        <taxon>Eukaryota</taxon>
        <taxon>Metazoa</taxon>
        <taxon>Spiralia</taxon>
        <taxon>Lophotrochozoa</taxon>
        <taxon>Mollusca</taxon>
        <taxon>Bivalvia</taxon>
        <taxon>Autobranchia</taxon>
        <taxon>Pteriomorphia</taxon>
        <taxon>Pectinida</taxon>
        <taxon>Pectinoidea</taxon>
        <taxon>Pectinidae</taxon>
        <taxon>Mizuhopecten</taxon>
    </lineage>
</organism>
<feature type="signal peptide" evidence="1">
    <location>
        <begin position="1"/>
        <end position="22"/>
    </location>
</feature>
<dbReference type="EMBL" id="NEDP02005354">
    <property type="protein sequence ID" value="OWF41814.1"/>
    <property type="molecule type" value="Genomic_DNA"/>
</dbReference>
<dbReference type="Proteomes" id="UP000242188">
    <property type="component" value="Unassembled WGS sequence"/>
</dbReference>
<proteinExistence type="predicted"/>
<evidence type="ECO:0000256" key="1">
    <source>
        <dbReference type="SAM" id="SignalP"/>
    </source>
</evidence>
<keyword evidence="1" id="KW-0732">Signal</keyword>
<evidence type="ECO:0000313" key="3">
    <source>
        <dbReference type="Proteomes" id="UP000242188"/>
    </source>
</evidence>